<dbReference type="SUPFAM" id="SSF48439">
    <property type="entry name" value="Protein prenylyltransferase"/>
    <property type="match status" value="1"/>
</dbReference>
<dbReference type="GO" id="GO:0005737">
    <property type="term" value="C:cytoplasm"/>
    <property type="evidence" value="ECO:0007669"/>
    <property type="project" value="TreeGrafter"/>
</dbReference>
<dbReference type="Pfam" id="PF01239">
    <property type="entry name" value="PPTA"/>
    <property type="match status" value="1"/>
</dbReference>
<evidence type="ECO:0000256" key="4">
    <source>
        <dbReference type="ARBA" id="ARBA00022737"/>
    </source>
</evidence>
<dbReference type="GeneID" id="81384143"/>
<dbReference type="GO" id="GO:0008318">
    <property type="term" value="F:protein prenyltransferase activity"/>
    <property type="evidence" value="ECO:0007669"/>
    <property type="project" value="InterPro"/>
</dbReference>
<dbReference type="Proteomes" id="UP001147733">
    <property type="component" value="Unassembled WGS sequence"/>
</dbReference>
<dbReference type="Gene3D" id="1.25.40.120">
    <property type="entry name" value="Protein prenylyltransferase"/>
    <property type="match status" value="1"/>
</dbReference>
<comment type="similarity">
    <text evidence="1">Belongs to the protein prenyltransferase subunit alpha family.</text>
</comment>
<dbReference type="InterPro" id="IPR002088">
    <property type="entry name" value="Prenyl_trans_a"/>
</dbReference>
<accession>A0A9W9NXK4</accession>
<evidence type="ECO:0000313" key="5">
    <source>
        <dbReference type="EMBL" id="KAJ5231470.1"/>
    </source>
</evidence>
<dbReference type="OrthoDB" id="5358702at2759"/>
<evidence type="ECO:0000256" key="1">
    <source>
        <dbReference type="ARBA" id="ARBA00006734"/>
    </source>
</evidence>
<reference evidence="5" key="1">
    <citation type="submission" date="2022-11" db="EMBL/GenBank/DDBJ databases">
        <authorList>
            <person name="Petersen C."/>
        </authorList>
    </citation>
    <scope>NUCLEOTIDE SEQUENCE</scope>
    <source>
        <strain evidence="5">IBT 23319</strain>
    </source>
</reference>
<reference evidence="5" key="2">
    <citation type="journal article" date="2023" name="IMA Fungus">
        <title>Comparative genomic study of the Penicillium genus elucidates a diverse pangenome and 15 lateral gene transfer events.</title>
        <authorList>
            <person name="Petersen C."/>
            <person name="Sorensen T."/>
            <person name="Nielsen M.R."/>
            <person name="Sondergaard T.E."/>
            <person name="Sorensen J.L."/>
            <person name="Fitzpatrick D.A."/>
            <person name="Frisvad J.C."/>
            <person name="Nielsen K.L."/>
        </authorList>
    </citation>
    <scope>NUCLEOTIDE SEQUENCE</scope>
    <source>
        <strain evidence="5">IBT 23319</strain>
    </source>
</reference>
<comment type="caution">
    <text evidence="5">The sequence shown here is derived from an EMBL/GenBank/DDBJ whole genome shotgun (WGS) entry which is preliminary data.</text>
</comment>
<protein>
    <submittedName>
        <fullName evidence="5">Protein prenyltransferase</fullName>
    </submittedName>
</protein>
<keyword evidence="3" id="KW-0808">Transferase</keyword>
<dbReference type="PANTHER" id="PTHR11129:SF3">
    <property type="entry name" value="PROTEIN PRENYLTRANSFERASE ALPHA SUBUNIT REPEAT-CONTAINING PROTEIN 1"/>
    <property type="match status" value="1"/>
</dbReference>
<gene>
    <name evidence="5" type="ORF">N7469_006058</name>
</gene>
<evidence type="ECO:0000313" key="6">
    <source>
        <dbReference type="Proteomes" id="UP001147733"/>
    </source>
</evidence>
<dbReference type="RefSeq" id="XP_056500214.1">
    <property type="nucleotide sequence ID" value="XM_056644976.1"/>
</dbReference>
<dbReference type="AlphaFoldDB" id="A0A9W9NXK4"/>
<keyword evidence="6" id="KW-1185">Reference proteome</keyword>
<evidence type="ECO:0000256" key="3">
    <source>
        <dbReference type="ARBA" id="ARBA00022679"/>
    </source>
</evidence>
<dbReference type="PANTHER" id="PTHR11129">
    <property type="entry name" value="PROTEIN FARNESYLTRANSFERASE ALPHA SUBUNIT/RAB GERANYLGERANYL TRANSFERASE ALPHA SUBUNIT"/>
    <property type="match status" value="1"/>
</dbReference>
<name>A0A9W9NXK4_PENCI</name>
<keyword evidence="2" id="KW-0637">Prenyltransferase</keyword>
<keyword evidence="4" id="KW-0677">Repeat</keyword>
<proteinExistence type="inferred from homology"/>
<evidence type="ECO:0000256" key="2">
    <source>
        <dbReference type="ARBA" id="ARBA00022602"/>
    </source>
</evidence>
<organism evidence="5 6">
    <name type="scientific">Penicillium citrinum</name>
    <dbReference type="NCBI Taxonomy" id="5077"/>
    <lineage>
        <taxon>Eukaryota</taxon>
        <taxon>Fungi</taxon>
        <taxon>Dikarya</taxon>
        <taxon>Ascomycota</taxon>
        <taxon>Pezizomycotina</taxon>
        <taxon>Eurotiomycetes</taxon>
        <taxon>Eurotiomycetidae</taxon>
        <taxon>Eurotiales</taxon>
        <taxon>Aspergillaceae</taxon>
        <taxon>Penicillium</taxon>
    </lineage>
</organism>
<dbReference type="EMBL" id="JAPQKT010000005">
    <property type="protein sequence ID" value="KAJ5231470.1"/>
    <property type="molecule type" value="Genomic_DNA"/>
</dbReference>
<sequence>MATPEEAFNLLVSVLSSRHKQVLEIEIIPSSLGSSFLQDGNSIGITKRALVQAFLHARQLFTKRLKPMSSNELFADIQQCGKHESEYIEIPSHIITEVILLFDCEHLTACNWRKNWLLAAISRRGESEKISSTFLEEMLETELTLLQSFQCSPLHRHTKSPTLWSHRLWVLGFLIQMRKSDISALKKLERAELDIVLRAGELHPKNYYAFTYMRNVHSTIVRAIQDQCGDGQMDCDMKDLIDSVLKWSLSSPRDISGWMFAIYLLDQREDFEISANAVKRVLRFALGVGWEGESLWTFVDQATRKFGLEDILDETFRLEFKQTETDSIELSSGKWPWRNRLSRARAYWASAAIESSDLT</sequence>